<keyword evidence="1" id="KW-0732">Signal</keyword>
<reference evidence="2 4" key="1">
    <citation type="submission" date="2016-07" db="EMBL/GenBank/DDBJ databases">
        <title>Pervasive Adenine N6-methylation of Active Genes in Fungi.</title>
        <authorList>
            <consortium name="DOE Joint Genome Institute"/>
            <person name="Mondo S.J."/>
            <person name="Dannebaum R.O."/>
            <person name="Kuo R.C."/>
            <person name="Labutti K."/>
            <person name="Haridas S."/>
            <person name="Kuo A."/>
            <person name="Salamov A."/>
            <person name="Ahrendt S.R."/>
            <person name="Lipzen A."/>
            <person name="Sullivan W."/>
            <person name="Andreopoulos W.B."/>
            <person name="Clum A."/>
            <person name="Lindquist E."/>
            <person name="Daum C."/>
            <person name="Ramamoorthy G.K."/>
            <person name="Gryganskyi A."/>
            <person name="Culley D."/>
            <person name="Magnuson J.K."/>
            <person name="James T.Y."/>
            <person name="O'Malley M.A."/>
            <person name="Stajich J.E."/>
            <person name="Spatafora J.W."/>
            <person name="Visel A."/>
            <person name="Grigoriev I.V."/>
        </authorList>
    </citation>
    <scope>NUCLEOTIDE SEQUENCE [LARGE SCALE GENOMIC DNA]</scope>
    <source>
        <strain evidence="2 4">CBS 931.73</strain>
    </source>
</reference>
<dbReference type="AlphaFoldDB" id="A0A1Y1VPK7"/>
<dbReference type="EMBL" id="MCFE01000067">
    <property type="protein sequence ID" value="ORY01646.1"/>
    <property type="molecule type" value="Genomic_DNA"/>
</dbReference>
<gene>
    <name evidence="3" type="ORF">K493DRAFT_298303</name>
    <name evidence="2" type="ORF">K493DRAFT_309791</name>
</gene>
<feature type="signal peptide" evidence="1">
    <location>
        <begin position="1"/>
        <end position="19"/>
    </location>
</feature>
<evidence type="ECO:0008006" key="5">
    <source>
        <dbReference type="Google" id="ProtNLM"/>
    </source>
</evidence>
<proteinExistence type="predicted"/>
<dbReference type="InParanoid" id="A0A1Y1VPK7"/>
<keyword evidence="4" id="KW-1185">Reference proteome</keyword>
<evidence type="ECO:0000313" key="2">
    <source>
        <dbReference type="EMBL" id="ORX63240.1"/>
    </source>
</evidence>
<feature type="chain" id="PRO_5011907617" description="Hydrophobin" evidence="1">
    <location>
        <begin position="20"/>
        <end position="125"/>
    </location>
</feature>
<protein>
    <recommendedName>
        <fullName evidence="5">Hydrophobin</fullName>
    </recommendedName>
</protein>
<evidence type="ECO:0000313" key="3">
    <source>
        <dbReference type="EMBL" id="ORY01646.1"/>
    </source>
</evidence>
<dbReference type="EMBL" id="MCFE01001353">
    <property type="protein sequence ID" value="ORX63240.1"/>
    <property type="molecule type" value="Genomic_DNA"/>
</dbReference>
<dbReference type="Proteomes" id="UP000193498">
    <property type="component" value="Unassembled WGS sequence"/>
</dbReference>
<organism evidence="2 4">
    <name type="scientific">Basidiobolus meristosporus CBS 931.73</name>
    <dbReference type="NCBI Taxonomy" id="1314790"/>
    <lineage>
        <taxon>Eukaryota</taxon>
        <taxon>Fungi</taxon>
        <taxon>Fungi incertae sedis</taxon>
        <taxon>Zoopagomycota</taxon>
        <taxon>Entomophthoromycotina</taxon>
        <taxon>Basidiobolomycetes</taxon>
        <taxon>Basidiobolales</taxon>
        <taxon>Basidiobolaceae</taxon>
        <taxon>Basidiobolus</taxon>
    </lineage>
</organism>
<comment type="caution">
    <text evidence="2">The sequence shown here is derived from an EMBL/GenBank/DDBJ whole genome shotgun (WGS) entry which is preliminary data.</text>
</comment>
<evidence type="ECO:0000313" key="4">
    <source>
        <dbReference type="Proteomes" id="UP000193498"/>
    </source>
</evidence>
<evidence type="ECO:0000256" key="1">
    <source>
        <dbReference type="SAM" id="SignalP"/>
    </source>
</evidence>
<accession>A0A1Y1VPK7</accession>
<name>A0A1Y1VPK7_9FUNG</name>
<sequence length="125" mass="12496">MQFILSLLAVSCAILATMGAPLPLNAMVDIHTGPAGALTPSSPQPGAGTVGCDDIQAKVNALGLDIKAVVCLGAKDSLPAEATAPPANPPAGCPDVDAKIRALGLNIRAVVCLRDGIQVFADVTN</sequence>